<proteinExistence type="predicted"/>
<name>A0A3P7MHB5_DIBLA</name>
<evidence type="ECO:0000313" key="3">
    <source>
        <dbReference type="Proteomes" id="UP000281553"/>
    </source>
</evidence>
<reference evidence="2 3" key="1">
    <citation type="submission" date="2018-11" db="EMBL/GenBank/DDBJ databases">
        <authorList>
            <consortium name="Pathogen Informatics"/>
        </authorList>
    </citation>
    <scope>NUCLEOTIDE SEQUENCE [LARGE SCALE GENOMIC DNA]</scope>
</reference>
<dbReference type="EMBL" id="UYRU01068089">
    <property type="protein sequence ID" value="VDN17321.1"/>
    <property type="molecule type" value="Genomic_DNA"/>
</dbReference>
<dbReference type="AlphaFoldDB" id="A0A3P7MHB5"/>
<dbReference type="OrthoDB" id="6246904at2759"/>
<protein>
    <submittedName>
        <fullName evidence="2">Uncharacterized protein</fullName>
    </submittedName>
</protein>
<sequence>MSTTQPNTEPLEDSAKDQEAFVRVHNPPKVYPTGYVKREEADPLPYYTVGGAGTDYAPDHPSASKVRQTSRYHSVPHLVPHWRKEGLILQSPLIHDKEAARLYAELSLFSGSRIF</sequence>
<dbReference type="Proteomes" id="UP000281553">
    <property type="component" value="Unassembled WGS sequence"/>
</dbReference>
<evidence type="ECO:0000313" key="2">
    <source>
        <dbReference type="EMBL" id="VDN17321.1"/>
    </source>
</evidence>
<accession>A0A3P7MHB5</accession>
<feature type="non-terminal residue" evidence="2">
    <location>
        <position position="115"/>
    </location>
</feature>
<feature type="region of interest" description="Disordered" evidence="1">
    <location>
        <begin position="1"/>
        <end position="21"/>
    </location>
</feature>
<gene>
    <name evidence="2" type="ORF">DILT_LOCUS12900</name>
</gene>
<organism evidence="2 3">
    <name type="scientific">Dibothriocephalus latus</name>
    <name type="common">Fish tapeworm</name>
    <name type="synonym">Diphyllobothrium latum</name>
    <dbReference type="NCBI Taxonomy" id="60516"/>
    <lineage>
        <taxon>Eukaryota</taxon>
        <taxon>Metazoa</taxon>
        <taxon>Spiralia</taxon>
        <taxon>Lophotrochozoa</taxon>
        <taxon>Platyhelminthes</taxon>
        <taxon>Cestoda</taxon>
        <taxon>Eucestoda</taxon>
        <taxon>Diphyllobothriidea</taxon>
        <taxon>Diphyllobothriidae</taxon>
        <taxon>Dibothriocephalus</taxon>
    </lineage>
</organism>
<keyword evidence="3" id="KW-1185">Reference proteome</keyword>
<evidence type="ECO:0000256" key="1">
    <source>
        <dbReference type="SAM" id="MobiDB-lite"/>
    </source>
</evidence>